<organism evidence="2 3">
    <name type="scientific">Hymenobacter monticola</name>
    <dbReference type="NCBI Taxonomy" id="1705399"/>
    <lineage>
        <taxon>Bacteria</taxon>
        <taxon>Pseudomonadati</taxon>
        <taxon>Bacteroidota</taxon>
        <taxon>Cytophagia</taxon>
        <taxon>Cytophagales</taxon>
        <taxon>Hymenobacteraceae</taxon>
        <taxon>Hymenobacter</taxon>
    </lineage>
</organism>
<keyword evidence="1" id="KW-0732">Signal</keyword>
<evidence type="ECO:0000256" key="1">
    <source>
        <dbReference type="SAM" id="SignalP"/>
    </source>
</evidence>
<name>A0ABY4B9G4_9BACT</name>
<keyword evidence="3" id="KW-1185">Reference proteome</keyword>
<sequence>MKRMLTILLIWVCISSCMAQAPKHRKPASAAVLLQGIWAQKKEDNAAMWVKGNRLMYGEFLDTWLKYTFTPTKLTIFAQDGPDVYRIKKLTRDSLVLIGNSGTSIWRLYRR</sequence>
<accession>A0ABY4B9G4</accession>
<evidence type="ECO:0000313" key="3">
    <source>
        <dbReference type="Proteomes" id="UP000831390"/>
    </source>
</evidence>
<dbReference type="Proteomes" id="UP000831390">
    <property type="component" value="Chromosome"/>
</dbReference>
<proteinExistence type="predicted"/>
<feature type="signal peptide" evidence="1">
    <location>
        <begin position="1"/>
        <end position="19"/>
    </location>
</feature>
<feature type="chain" id="PRO_5046288661" description="Lipocalin-like domain-containing protein" evidence="1">
    <location>
        <begin position="20"/>
        <end position="111"/>
    </location>
</feature>
<dbReference type="EMBL" id="CP094534">
    <property type="protein sequence ID" value="UOE35529.1"/>
    <property type="molecule type" value="Genomic_DNA"/>
</dbReference>
<evidence type="ECO:0000313" key="2">
    <source>
        <dbReference type="EMBL" id="UOE35529.1"/>
    </source>
</evidence>
<protein>
    <recommendedName>
        <fullName evidence="4">Lipocalin-like domain-containing protein</fullName>
    </recommendedName>
</protein>
<gene>
    <name evidence="2" type="ORF">MTP16_07715</name>
</gene>
<reference evidence="2 3" key="1">
    <citation type="submission" date="2022-03" db="EMBL/GenBank/DDBJ databases">
        <title>Hymenobactersp. isolated from the air.</title>
        <authorList>
            <person name="Won M."/>
            <person name="Kwon S.-W."/>
        </authorList>
    </citation>
    <scope>NUCLEOTIDE SEQUENCE [LARGE SCALE GENOMIC DNA]</scope>
    <source>
        <strain evidence="2 3">KACC 22596</strain>
    </source>
</reference>
<evidence type="ECO:0008006" key="4">
    <source>
        <dbReference type="Google" id="ProtNLM"/>
    </source>
</evidence>
<dbReference type="RefSeq" id="WP_243517737.1">
    <property type="nucleotide sequence ID" value="NZ_CP094534.1"/>
</dbReference>